<gene>
    <name evidence="1" type="ORF">T03_15881</name>
</gene>
<evidence type="ECO:0000313" key="1">
    <source>
        <dbReference type="EMBL" id="KRY44933.1"/>
    </source>
</evidence>
<dbReference type="OrthoDB" id="10301621at2759"/>
<organism evidence="1 2">
    <name type="scientific">Trichinella britovi</name>
    <name type="common">Parasitic roundworm</name>
    <dbReference type="NCBI Taxonomy" id="45882"/>
    <lineage>
        <taxon>Eukaryota</taxon>
        <taxon>Metazoa</taxon>
        <taxon>Ecdysozoa</taxon>
        <taxon>Nematoda</taxon>
        <taxon>Enoplea</taxon>
        <taxon>Dorylaimia</taxon>
        <taxon>Trichinellida</taxon>
        <taxon>Trichinellidae</taxon>
        <taxon>Trichinella</taxon>
    </lineage>
</organism>
<evidence type="ECO:0000313" key="2">
    <source>
        <dbReference type="Proteomes" id="UP000054653"/>
    </source>
</evidence>
<comment type="caution">
    <text evidence="1">The sequence shown here is derived from an EMBL/GenBank/DDBJ whole genome shotgun (WGS) entry which is preliminary data.</text>
</comment>
<keyword evidence="2" id="KW-1185">Reference proteome</keyword>
<dbReference type="AlphaFoldDB" id="A0A0V1C6M7"/>
<accession>A0A0V1C6M7</accession>
<name>A0A0V1C6M7_TRIBR</name>
<sequence length="36" mass="3878">MTWFSSIVGCSNNVDFYAPPLTVGSCPPLLKGQFLS</sequence>
<reference evidence="1 2" key="1">
    <citation type="submission" date="2015-01" db="EMBL/GenBank/DDBJ databases">
        <title>Evolution of Trichinella species and genotypes.</title>
        <authorList>
            <person name="Korhonen P.K."/>
            <person name="Edoardo P."/>
            <person name="Giuseppe L.R."/>
            <person name="Gasser R.B."/>
        </authorList>
    </citation>
    <scope>NUCLEOTIDE SEQUENCE [LARGE SCALE GENOMIC DNA]</scope>
    <source>
        <strain evidence="1">ISS120</strain>
    </source>
</reference>
<proteinExistence type="predicted"/>
<protein>
    <submittedName>
        <fullName evidence="1">Uncharacterized protein</fullName>
    </submittedName>
</protein>
<dbReference type="Proteomes" id="UP000054653">
    <property type="component" value="Unassembled WGS sequence"/>
</dbReference>
<dbReference type="EMBL" id="JYDI01000445">
    <property type="protein sequence ID" value="KRY44933.1"/>
    <property type="molecule type" value="Genomic_DNA"/>
</dbReference>